<evidence type="ECO:0000256" key="2">
    <source>
        <dbReference type="ARBA" id="ARBA00022723"/>
    </source>
</evidence>
<evidence type="ECO:0000256" key="4">
    <source>
        <dbReference type="ARBA" id="ARBA00033738"/>
    </source>
</evidence>
<comment type="subcellular location">
    <subcellularLocation>
        <location evidence="4">Encapsulin nanocompartment</location>
    </subcellularLocation>
</comment>
<gene>
    <name evidence="7" type="ORF">C4541_12865</name>
</gene>
<feature type="region of interest" description="Disordered" evidence="6">
    <location>
        <begin position="90"/>
        <end position="123"/>
    </location>
</feature>
<keyword evidence="5" id="KW-1284">Encapsulin nanocompartment</keyword>
<dbReference type="GO" id="GO:0004322">
    <property type="term" value="F:ferroxidase activity"/>
    <property type="evidence" value="ECO:0007669"/>
    <property type="project" value="InterPro"/>
</dbReference>
<keyword evidence="3" id="KW-0408">Iron</keyword>
<dbReference type="Proteomes" id="UP000266426">
    <property type="component" value="Unassembled WGS sequence"/>
</dbReference>
<comment type="caution">
    <text evidence="7">The sequence shown here is derived from an EMBL/GenBank/DDBJ whole genome shotgun (WGS) entry which is preliminary data.</text>
</comment>
<dbReference type="SUPFAM" id="SSF47240">
    <property type="entry name" value="Ferritin-like"/>
    <property type="match status" value="1"/>
</dbReference>
<keyword evidence="1" id="KW-0409">Iron storage</keyword>
<keyword evidence="2" id="KW-0479">Metal-binding</keyword>
<protein>
    <submittedName>
        <fullName evidence="7">Ferritin</fullName>
    </submittedName>
</protein>
<evidence type="ECO:0000313" key="7">
    <source>
        <dbReference type="EMBL" id="RJP56143.1"/>
    </source>
</evidence>
<dbReference type="GO" id="GO:0140737">
    <property type="term" value="C:encapsulin nanocompartment"/>
    <property type="evidence" value="ECO:0007669"/>
    <property type="project" value="UniProtKB-SubCell"/>
</dbReference>
<evidence type="ECO:0000313" key="8">
    <source>
        <dbReference type="Proteomes" id="UP000266426"/>
    </source>
</evidence>
<feature type="compositionally biased region" description="Polar residues" evidence="6">
    <location>
        <begin position="97"/>
        <end position="112"/>
    </location>
</feature>
<evidence type="ECO:0000256" key="5">
    <source>
        <dbReference type="ARBA" id="ARBA00033787"/>
    </source>
</evidence>
<dbReference type="InterPro" id="IPR009078">
    <property type="entry name" value="Ferritin-like_SF"/>
</dbReference>
<dbReference type="GO" id="GO:0006879">
    <property type="term" value="P:intracellular iron ion homeostasis"/>
    <property type="evidence" value="ECO:0007669"/>
    <property type="project" value="UniProtKB-KW"/>
</dbReference>
<dbReference type="Pfam" id="PF22277">
    <property type="entry name" value="EncFtn-like"/>
    <property type="match status" value="1"/>
</dbReference>
<evidence type="ECO:0000256" key="1">
    <source>
        <dbReference type="ARBA" id="ARBA00022434"/>
    </source>
</evidence>
<dbReference type="GO" id="GO:0046872">
    <property type="term" value="F:metal ion binding"/>
    <property type="evidence" value="ECO:0007669"/>
    <property type="project" value="UniProtKB-KW"/>
</dbReference>
<accession>A0A3A4QPX5</accession>
<proteinExistence type="predicted"/>
<evidence type="ECO:0000256" key="3">
    <source>
        <dbReference type="ARBA" id="ARBA00023004"/>
    </source>
</evidence>
<dbReference type="InterPro" id="IPR030907">
    <property type="entry name" value="Ferrit_encaps"/>
</dbReference>
<organism evidence="7 8">
    <name type="scientific">Candidatus Auribacter fodinae</name>
    <dbReference type="NCBI Taxonomy" id="2093366"/>
    <lineage>
        <taxon>Bacteria</taxon>
        <taxon>Pseudomonadati</taxon>
        <taxon>Candidatus Auribacterota</taxon>
        <taxon>Candidatus Auribacteria</taxon>
        <taxon>Candidatus Auribacterales</taxon>
        <taxon>Candidatus Auribacteraceae</taxon>
        <taxon>Candidatus Auribacter</taxon>
    </lineage>
</organism>
<dbReference type="InterPro" id="IPR054581">
    <property type="entry name" value="EncFtn-like"/>
</dbReference>
<dbReference type="AlphaFoldDB" id="A0A3A4QPX5"/>
<dbReference type="NCBIfam" id="TIGR04535">
    <property type="entry name" value="ferrit_encaps"/>
    <property type="match status" value="1"/>
</dbReference>
<dbReference type="Gene3D" id="6.10.140.1960">
    <property type="match status" value="1"/>
</dbReference>
<name>A0A3A4QPX5_9BACT</name>
<dbReference type="EMBL" id="QZJZ01000101">
    <property type="protein sequence ID" value="RJP56143.1"/>
    <property type="molecule type" value="Genomic_DNA"/>
</dbReference>
<evidence type="ECO:0000256" key="6">
    <source>
        <dbReference type="SAM" id="MobiDB-lite"/>
    </source>
</evidence>
<sequence>MAEPFHEEGLSSEAKNFHRAIVSLIEELEAVNWYNQRADVTDDQELKGILLHNRDEEVEHACMALEWIRRKTPVFDTNLRTYLFTEGSVTDIEDAETSSGESSPAPAKSSSGDLGIKSLRKGD</sequence>
<reference evidence="7 8" key="1">
    <citation type="journal article" date="2017" name="ISME J.">
        <title>Energy and carbon metabolisms in a deep terrestrial subsurface fluid microbial community.</title>
        <authorList>
            <person name="Momper L."/>
            <person name="Jungbluth S.P."/>
            <person name="Lee M.D."/>
            <person name="Amend J.P."/>
        </authorList>
    </citation>
    <scope>NUCLEOTIDE SEQUENCE [LARGE SCALE GENOMIC DNA]</scope>
    <source>
        <strain evidence="7">SURF_26</strain>
    </source>
</reference>